<proteinExistence type="inferred from homology"/>
<dbReference type="SMART" id="SM00902">
    <property type="entry name" value="Fe_hyd_SSU"/>
    <property type="match status" value="1"/>
</dbReference>
<dbReference type="Pfam" id="PF02256">
    <property type="entry name" value="Fe_hyd_SSU"/>
    <property type="match status" value="1"/>
</dbReference>
<dbReference type="SUPFAM" id="SSF53920">
    <property type="entry name" value="Fe-only hydrogenase"/>
    <property type="match status" value="1"/>
</dbReference>
<name>A0A8B9GVP4_ASTMX</name>
<dbReference type="AlphaFoldDB" id="A0A8B9GVP4"/>
<dbReference type="InterPro" id="IPR050340">
    <property type="entry name" value="Cytosolic_Fe-S_CAF"/>
</dbReference>
<dbReference type="Gene3D" id="3.40.950.10">
    <property type="entry name" value="Fe-only Hydrogenase (Larger Subunit), Chain L, domain 3"/>
    <property type="match status" value="1"/>
</dbReference>
<evidence type="ECO:0000259" key="2">
    <source>
        <dbReference type="SMART" id="SM00902"/>
    </source>
</evidence>
<dbReference type="Proteomes" id="UP000694621">
    <property type="component" value="Unplaced"/>
</dbReference>
<sequence length="411" mass="46614">KIQIEDDGSYFQVNQDGQRQKLEKAKITLNDCLACSGCITSAESILITQQSHEELYRVLRLNQQSSGGEQKVVVVVSVSPQSRASLAARYGLSSSETARRLTAFFKNLGVQYVFDTGFSRTFSLLESQREFLERFARKEEDKKALPMLASACPGWICYAEKTHGDFILPYISSTRSPQQMMGSLVKNFFARQQGVEPQKIYHVTVMPCYDKKLEASRPDFYLNEFETREVDCVITSGEVLKMLEEEGVSLNDVEPAPLDTIIFKLYIFLSLFSLLCFNRNKDFQEVTLEKDGTVLLRFAATYGFRNIQNLVQKLKRGKSPYHFVEVMACPSGCLNGGGQLKPVAELSNKDLLQQVEDLYRAEQPSAPEEDTRVAELYHTWLESVGAERARQLLHTQYHAVEKSTNGLTIKW</sequence>
<reference evidence="3" key="1">
    <citation type="submission" date="2025-08" db="UniProtKB">
        <authorList>
            <consortium name="Ensembl"/>
        </authorList>
    </citation>
    <scope>IDENTIFICATION</scope>
</reference>
<evidence type="ECO:0000313" key="3">
    <source>
        <dbReference type="Ensembl" id="ENSAMXP00005003417.1"/>
    </source>
</evidence>
<dbReference type="InterPro" id="IPR004108">
    <property type="entry name" value="Fe_hydrogenase_lsu_C"/>
</dbReference>
<dbReference type="Ensembl" id="ENSAMXT00005003923.1">
    <property type="protein sequence ID" value="ENSAMXP00005003417.1"/>
    <property type="gene ID" value="ENSAMXG00005002168.1"/>
</dbReference>
<dbReference type="PANTHER" id="PTHR11615">
    <property type="entry name" value="NITRATE, FORMATE, IRON DEHYDROGENASE"/>
    <property type="match status" value="1"/>
</dbReference>
<dbReference type="InterPro" id="IPR009016">
    <property type="entry name" value="Fe_hydrogenase"/>
</dbReference>
<evidence type="ECO:0000313" key="4">
    <source>
        <dbReference type="Proteomes" id="UP000694621"/>
    </source>
</evidence>
<comment type="similarity">
    <text evidence="1">Belongs to the NARF family.</text>
</comment>
<protein>
    <submittedName>
        <fullName evidence="3">Nuclear prelamin A recognition factor-like</fullName>
    </submittedName>
</protein>
<accession>A0A8B9GVP4</accession>
<dbReference type="InterPro" id="IPR003149">
    <property type="entry name" value="Fe_hydrogenase_ssu"/>
</dbReference>
<organism evidence="3 4">
    <name type="scientific">Astyanax mexicanus</name>
    <name type="common">Blind cave fish</name>
    <name type="synonym">Astyanax fasciatus mexicanus</name>
    <dbReference type="NCBI Taxonomy" id="7994"/>
    <lineage>
        <taxon>Eukaryota</taxon>
        <taxon>Metazoa</taxon>
        <taxon>Chordata</taxon>
        <taxon>Craniata</taxon>
        <taxon>Vertebrata</taxon>
        <taxon>Euteleostomi</taxon>
        <taxon>Actinopterygii</taxon>
        <taxon>Neopterygii</taxon>
        <taxon>Teleostei</taxon>
        <taxon>Ostariophysi</taxon>
        <taxon>Characiformes</taxon>
        <taxon>Characoidei</taxon>
        <taxon>Acestrorhamphidae</taxon>
        <taxon>Acestrorhamphinae</taxon>
        <taxon>Astyanax</taxon>
    </lineage>
</organism>
<feature type="domain" description="Iron hydrogenase small subunit" evidence="2">
    <location>
        <begin position="345"/>
        <end position="401"/>
    </location>
</feature>
<evidence type="ECO:0000256" key="1">
    <source>
        <dbReference type="ARBA" id="ARBA00006596"/>
    </source>
</evidence>
<dbReference type="Pfam" id="PF02906">
    <property type="entry name" value="Fe_hyd_lg_C"/>
    <property type="match status" value="1"/>
</dbReference>